<dbReference type="InterPro" id="IPR023009">
    <property type="entry name" value="Tyrosine_recombinase_XerC/XerD"/>
</dbReference>
<evidence type="ECO:0000256" key="7">
    <source>
        <dbReference type="ARBA" id="ARBA00022908"/>
    </source>
</evidence>
<evidence type="ECO:0000256" key="6">
    <source>
        <dbReference type="ARBA" id="ARBA00022829"/>
    </source>
</evidence>
<evidence type="ECO:0000256" key="10">
    <source>
        <dbReference type="ARBA" id="ARBA00023306"/>
    </source>
</evidence>
<evidence type="ECO:0000256" key="5">
    <source>
        <dbReference type="ARBA" id="ARBA00022618"/>
    </source>
</evidence>
<keyword evidence="5 11" id="KW-0132">Cell division</keyword>
<keyword evidence="9 11" id="KW-0233">DNA recombination</keyword>
<dbReference type="InterPro" id="IPR044068">
    <property type="entry name" value="CB"/>
</dbReference>
<dbReference type="PROSITE" id="PS51900">
    <property type="entry name" value="CB"/>
    <property type="match status" value="1"/>
</dbReference>
<dbReference type="Pfam" id="PF00589">
    <property type="entry name" value="Phage_integrase"/>
    <property type="match status" value="1"/>
</dbReference>
<evidence type="ECO:0000313" key="15">
    <source>
        <dbReference type="Proteomes" id="UP000441399"/>
    </source>
</evidence>
<dbReference type="Gene3D" id="1.10.443.10">
    <property type="entry name" value="Intergrase catalytic core"/>
    <property type="match status" value="1"/>
</dbReference>
<feature type="active site" evidence="11">
    <location>
        <position position="146"/>
    </location>
</feature>
<comment type="similarity">
    <text evidence="2 11">Belongs to the 'phage' integrase family. XerC subfamily.</text>
</comment>
<evidence type="ECO:0000256" key="8">
    <source>
        <dbReference type="ARBA" id="ARBA00023125"/>
    </source>
</evidence>
<dbReference type="GO" id="GO:0005737">
    <property type="term" value="C:cytoplasm"/>
    <property type="evidence" value="ECO:0007669"/>
    <property type="project" value="UniProtKB-SubCell"/>
</dbReference>
<feature type="active site" evidence="11">
    <location>
        <position position="265"/>
    </location>
</feature>
<evidence type="ECO:0000259" key="12">
    <source>
        <dbReference type="PROSITE" id="PS51898"/>
    </source>
</evidence>
<dbReference type="GO" id="GO:0003677">
    <property type="term" value="F:DNA binding"/>
    <property type="evidence" value="ECO:0007669"/>
    <property type="project" value="UniProtKB-UniRule"/>
</dbReference>
<dbReference type="InterPro" id="IPR002104">
    <property type="entry name" value="Integrase_catalytic"/>
</dbReference>
<dbReference type="Proteomes" id="UP000441399">
    <property type="component" value="Unassembled WGS sequence"/>
</dbReference>
<dbReference type="NCBIfam" id="NF001399">
    <property type="entry name" value="PRK00283.1"/>
    <property type="match status" value="1"/>
</dbReference>
<comment type="subcellular location">
    <subcellularLocation>
        <location evidence="1 11">Cytoplasm</location>
    </subcellularLocation>
</comment>
<dbReference type="GO" id="GO:0007059">
    <property type="term" value="P:chromosome segregation"/>
    <property type="evidence" value="ECO:0007669"/>
    <property type="project" value="UniProtKB-UniRule"/>
</dbReference>
<dbReference type="InterPro" id="IPR010998">
    <property type="entry name" value="Integrase_recombinase_N"/>
</dbReference>
<sequence length="305" mass="34901">MEWTYALDQYIAYIRDIRRLSPHTVSNYQRDLSAFAAHCDSEKILVFTVAQHDVRFYANQLRRAGQSSKTLQRKLSSIRQFYQYFIKIRQCYDNPALGVTPPKQGRKLPKVMDVDQLSQLLTLDADDPLQIRDKAMVELFYGCGLRLAELASLDLADIDRSAKQLVVTGKGNKQRLLPIGKMALEAIGQWLKVRSTLTSADEPALFLSRSGRRLSHRSIQQRLKNLAQQQASQQHLHPHLLRHSFASHLLESSGDLRAVQELLGHSDISTTQIYTHLDFQHLAKTYDAAHPRANRSRRDENSEND</sequence>
<dbReference type="InterPro" id="IPR013762">
    <property type="entry name" value="Integrase-like_cat_sf"/>
</dbReference>
<organism evidence="14 15">
    <name type="scientific">BD1-7 clade bacterium</name>
    <dbReference type="NCBI Taxonomy" id="2029982"/>
    <lineage>
        <taxon>Bacteria</taxon>
        <taxon>Pseudomonadati</taxon>
        <taxon>Pseudomonadota</taxon>
        <taxon>Gammaproteobacteria</taxon>
        <taxon>Cellvibrionales</taxon>
        <taxon>Spongiibacteraceae</taxon>
        <taxon>BD1-7 clade</taxon>
    </lineage>
</organism>
<keyword evidence="6 11" id="KW-0159">Chromosome partition</keyword>
<dbReference type="InterPro" id="IPR011931">
    <property type="entry name" value="Recomb_XerC"/>
</dbReference>
<feature type="domain" description="Core-binding (CB)" evidence="13">
    <location>
        <begin position="1"/>
        <end position="86"/>
    </location>
</feature>
<evidence type="ECO:0000256" key="4">
    <source>
        <dbReference type="ARBA" id="ARBA00022490"/>
    </source>
</evidence>
<evidence type="ECO:0000259" key="13">
    <source>
        <dbReference type="PROSITE" id="PS51900"/>
    </source>
</evidence>
<dbReference type="InterPro" id="IPR011010">
    <property type="entry name" value="DNA_brk_join_enz"/>
</dbReference>
<comment type="function">
    <text evidence="11">Site-specific tyrosine recombinase, which acts by catalyzing the cutting and rejoining of the recombining DNA molecules. The XerC-XerD complex is essential to convert dimers of the bacterial chromosome into monomers to permit their segregation at cell division. It also contributes to the segregational stability of plasmids.</text>
</comment>
<keyword evidence="4 11" id="KW-0963">Cytoplasm</keyword>
<keyword evidence="15" id="KW-1185">Reference proteome</keyword>
<dbReference type="OrthoDB" id="9801717at2"/>
<dbReference type="AlphaFoldDB" id="A0A5S9QAI0"/>
<evidence type="ECO:0000256" key="9">
    <source>
        <dbReference type="ARBA" id="ARBA00023172"/>
    </source>
</evidence>
<dbReference type="GO" id="GO:0051301">
    <property type="term" value="P:cell division"/>
    <property type="evidence" value="ECO:0007669"/>
    <property type="project" value="UniProtKB-UniRule"/>
</dbReference>
<dbReference type="Pfam" id="PF02899">
    <property type="entry name" value="Phage_int_SAM_1"/>
    <property type="match status" value="1"/>
</dbReference>
<feature type="active site" evidence="11">
    <location>
        <position position="170"/>
    </location>
</feature>
<feature type="active site" evidence="11">
    <location>
        <position position="242"/>
    </location>
</feature>
<feature type="active site" description="O-(3'-phospho-DNA)-tyrosine intermediate" evidence="11">
    <location>
        <position position="274"/>
    </location>
</feature>
<dbReference type="SUPFAM" id="SSF56349">
    <property type="entry name" value="DNA breaking-rejoining enzymes"/>
    <property type="match status" value="1"/>
</dbReference>
<dbReference type="InterPro" id="IPR050090">
    <property type="entry name" value="Tyrosine_recombinase_XerCD"/>
</dbReference>
<dbReference type="EMBL" id="CACSIO010000023">
    <property type="protein sequence ID" value="CAA0114538.1"/>
    <property type="molecule type" value="Genomic_DNA"/>
</dbReference>
<dbReference type="GO" id="GO:0006313">
    <property type="term" value="P:DNA transposition"/>
    <property type="evidence" value="ECO:0007669"/>
    <property type="project" value="UniProtKB-UniRule"/>
</dbReference>
<gene>
    <name evidence="14" type="primary">xerC_1</name>
    <name evidence="11" type="synonym">xerC</name>
    <name evidence="14" type="ORF">OPDIPICF_01619</name>
</gene>
<dbReference type="Gene3D" id="1.10.150.130">
    <property type="match status" value="1"/>
</dbReference>
<reference evidence="14 15" key="1">
    <citation type="submission" date="2019-11" db="EMBL/GenBank/DDBJ databases">
        <authorList>
            <person name="Holert J."/>
        </authorList>
    </citation>
    <scope>NUCLEOTIDE SEQUENCE [LARGE SCALE GENOMIC DNA]</scope>
    <source>
        <strain evidence="14">SB11_3</strain>
    </source>
</reference>
<keyword evidence="7 11" id="KW-0229">DNA integration</keyword>
<dbReference type="InterPro" id="IPR004107">
    <property type="entry name" value="Integrase_SAM-like_N"/>
</dbReference>
<accession>A0A5S9QAI0</accession>
<evidence type="ECO:0000313" key="14">
    <source>
        <dbReference type="EMBL" id="CAA0114538.1"/>
    </source>
</evidence>
<keyword evidence="8 11" id="KW-0238">DNA-binding</keyword>
<comment type="subunit">
    <text evidence="11">Forms a cyclic heterotetrameric complex composed of two molecules of XerC and two molecules of XerD.</text>
</comment>
<proteinExistence type="inferred from homology"/>
<evidence type="ECO:0000256" key="2">
    <source>
        <dbReference type="ARBA" id="ARBA00006657"/>
    </source>
</evidence>
<feature type="active site" evidence="11">
    <location>
        <position position="239"/>
    </location>
</feature>
<dbReference type="NCBIfam" id="TIGR02224">
    <property type="entry name" value="recomb_XerC"/>
    <property type="match status" value="1"/>
</dbReference>
<dbReference type="PANTHER" id="PTHR30349">
    <property type="entry name" value="PHAGE INTEGRASE-RELATED"/>
    <property type="match status" value="1"/>
</dbReference>
<dbReference type="HAMAP" id="MF_01808">
    <property type="entry name" value="Recomb_XerC_XerD"/>
    <property type="match status" value="1"/>
</dbReference>
<feature type="domain" description="Tyr recombinase" evidence="12">
    <location>
        <begin position="107"/>
        <end position="287"/>
    </location>
</feature>
<evidence type="ECO:0000256" key="1">
    <source>
        <dbReference type="ARBA" id="ARBA00004496"/>
    </source>
</evidence>
<dbReference type="PANTHER" id="PTHR30349:SF81">
    <property type="entry name" value="TYROSINE RECOMBINASE XERC"/>
    <property type="match status" value="1"/>
</dbReference>
<dbReference type="PROSITE" id="PS51898">
    <property type="entry name" value="TYR_RECOMBINASE"/>
    <property type="match status" value="1"/>
</dbReference>
<evidence type="ECO:0000256" key="3">
    <source>
        <dbReference type="ARBA" id="ARBA00015804"/>
    </source>
</evidence>
<dbReference type="CDD" id="cd00798">
    <property type="entry name" value="INT_XerDC_C"/>
    <property type="match status" value="1"/>
</dbReference>
<keyword evidence="10 11" id="KW-0131">Cell cycle</keyword>
<name>A0A5S9QAI0_9GAMM</name>
<evidence type="ECO:0000256" key="11">
    <source>
        <dbReference type="HAMAP-Rule" id="MF_01808"/>
    </source>
</evidence>
<protein>
    <recommendedName>
        <fullName evidence="3 11">Tyrosine recombinase XerC</fullName>
    </recommendedName>
</protein>
<dbReference type="GO" id="GO:0009037">
    <property type="term" value="F:tyrosine-based site-specific recombinase activity"/>
    <property type="evidence" value="ECO:0007669"/>
    <property type="project" value="UniProtKB-UniRule"/>
</dbReference>